<comment type="caution">
    <text evidence="1">The sequence shown here is derived from an EMBL/GenBank/DDBJ whole genome shotgun (WGS) entry which is preliminary data.</text>
</comment>
<gene>
    <name evidence="1" type="ORF">BPAE_0170g00210</name>
</gene>
<keyword evidence="2" id="KW-1185">Reference proteome</keyword>
<dbReference type="AlphaFoldDB" id="A0A4Z1FGF2"/>
<accession>A0A4Z1FGF2</accession>
<organism evidence="1 2">
    <name type="scientific">Botrytis paeoniae</name>
    <dbReference type="NCBI Taxonomy" id="278948"/>
    <lineage>
        <taxon>Eukaryota</taxon>
        <taxon>Fungi</taxon>
        <taxon>Dikarya</taxon>
        <taxon>Ascomycota</taxon>
        <taxon>Pezizomycotina</taxon>
        <taxon>Leotiomycetes</taxon>
        <taxon>Helotiales</taxon>
        <taxon>Sclerotiniaceae</taxon>
        <taxon>Botrytis</taxon>
    </lineage>
</organism>
<evidence type="ECO:0000313" key="1">
    <source>
        <dbReference type="EMBL" id="TGO22388.1"/>
    </source>
</evidence>
<dbReference type="Proteomes" id="UP000297910">
    <property type="component" value="Unassembled WGS sequence"/>
</dbReference>
<evidence type="ECO:0000313" key="2">
    <source>
        <dbReference type="Proteomes" id="UP000297910"/>
    </source>
</evidence>
<name>A0A4Z1FGF2_9HELO</name>
<protein>
    <submittedName>
        <fullName evidence="1">Uncharacterized protein</fullName>
    </submittedName>
</protein>
<proteinExistence type="predicted"/>
<sequence length="96" mass="10780">MLVLRTNIDTFDLLNRNNKSMTTPVLRKVLRYSSPQSYDLLLVTSSLKKMKLIDDRRVLSLLIIDPSTEESDIIGSAEDMPRRIITINGTAAAEAT</sequence>
<dbReference type="EMBL" id="PQXI01000170">
    <property type="protein sequence ID" value="TGO22388.1"/>
    <property type="molecule type" value="Genomic_DNA"/>
</dbReference>
<reference evidence="1 2" key="1">
    <citation type="submission" date="2017-12" db="EMBL/GenBank/DDBJ databases">
        <title>Comparative genomics of Botrytis spp.</title>
        <authorList>
            <person name="Valero-Jimenez C.A."/>
            <person name="Tapia P."/>
            <person name="Veloso J."/>
            <person name="Silva-Moreno E."/>
            <person name="Staats M."/>
            <person name="Valdes J.H."/>
            <person name="Van Kan J.A.L."/>
        </authorList>
    </citation>
    <scope>NUCLEOTIDE SEQUENCE [LARGE SCALE GENOMIC DNA]</scope>
    <source>
        <strain evidence="1 2">Bp0003</strain>
    </source>
</reference>